<dbReference type="AlphaFoldDB" id="A0A1I4JKU1"/>
<evidence type="ECO:0000313" key="2">
    <source>
        <dbReference type="EMBL" id="SFL67215.1"/>
    </source>
</evidence>
<dbReference type="InterPro" id="IPR000182">
    <property type="entry name" value="GNAT_dom"/>
</dbReference>
<proteinExistence type="predicted"/>
<dbReference type="CDD" id="cd04301">
    <property type="entry name" value="NAT_SF"/>
    <property type="match status" value="1"/>
</dbReference>
<dbReference type="InterPro" id="IPR016181">
    <property type="entry name" value="Acyl_CoA_acyltransferase"/>
</dbReference>
<organism evidence="2 3">
    <name type="scientific">Nitrosomonas communis</name>
    <dbReference type="NCBI Taxonomy" id="44574"/>
    <lineage>
        <taxon>Bacteria</taxon>
        <taxon>Pseudomonadati</taxon>
        <taxon>Pseudomonadota</taxon>
        <taxon>Betaproteobacteria</taxon>
        <taxon>Nitrosomonadales</taxon>
        <taxon>Nitrosomonadaceae</taxon>
        <taxon>Nitrosomonas</taxon>
    </lineage>
</organism>
<evidence type="ECO:0000313" key="3">
    <source>
        <dbReference type="Proteomes" id="UP000183287"/>
    </source>
</evidence>
<feature type="domain" description="N-acetyltransferase" evidence="1">
    <location>
        <begin position="1"/>
        <end position="145"/>
    </location>
</feature>
<reference evidence="3" key="1">
    <citation type="submission" date="2016-10" db="EMBL/GenBank/DDBJ databases">
        <authorList>
            <person name="Varghese N."/>
            <person name="Submissions S."/>
        </authorList>
    </citation>
    <scope>NUCLEOTIDE SEQUENCE [LARGE SCALE GENOMIC DNA]</scope>
    <source>
        <strain evidence="3">Nm44</strain>
    </source>
</reference>
<protein>
    <submittedName>
        <fullName evidence="2">Acetyltransferase (GNAT) family protein</fullName>
    </submittedName>
</protein>
<dbReference type="PROSITE" id="PS51186">
    <property type="entry name" value="GNAT"/>
    <property type="match status" value="1"/>
</dbReference>
<evidence type="ECO:0000259" key="1">
    <source>
        <dbReference type="PROSITE" id="PS51186"/>
    </source>
</evidence>
<dbReference type="Pfam" id="PF00583">
    <property type="entry name" value="Acetyltransf_1"/>
    <property type="match status" value="1"/>
</dbReference>
<dbReference type="GO" id="GO:0016747">
    <property type="term" value="F:acyltransferase activity, transferring groups other than amino-acyl groups"/>
    <property type="evidence" value="ECO:0007669"/>
    <property type="project" value="InterPro"/>
</dbReference>
<dbReference type="SUPFAM" id="SSF55729">
    <property type="entry name" value="Acyl-CoA N-acyltransferases (Nat)"/>
    <property type="match status" value="1"/>
</dbReference>
<gene>
    <name evidence="2" type="ORF">SAMN05421863_1002104</name>
</gene>
<dbReference type="Proteomes" id="UP000183287">
    <property type="component" value="Unassembled WGS sequence"/>
</dbReference>
<dbReference type="OrthoDB" id="9805924at2"/>
<sequence>MIIPITKEFYPGLEKIALQDIGPMYQSAIHDELEDISSGKCFGLCAMDNGNPVGYVIVKKTVDTYHLLTIAVDKHHRGKGYGSLMLDGIFAEIEKQGGRILNVITDADANESLRFYLKNGFVLAGMVQDEFISGVAQVHLTRRMGFKPY</sequence>
<dbReference type="EMBL" id="FOUB01000002">
    <property type="protein sequence ID" value="SFL67215.1"/>
    <property type="molecule type" value="Genomic_DNA"/>
</dbReference>
<name>A0A1I4JKU1_9PROT</name>
<accession>A0A1I4JKU1</accession>
<dbReference type="Gene3D" id="3.40.630.30">
    <property type="match status" value="1"/>
</dbReference>
<keyword evidence="2" id="KW-0808">Transferase</keyword>
<keyword evidence="3" id="KW-1185">Reference proteome</keyword>
<dbReference type="RefSeq" id="WP_074903005.1">
    <property type="nucleotide sequence ID" value="NZ_FOUB01000002.1"/>
</dbReference>